<dbReference type="OrthoDB" id="5186159at2"/>
<keyword evidence="2" id="KW-1185">Reference proteome</keyword>
<dbReference type="RefSeq" id="WP_091220921.1">
    <property type="nucleotide sequence ID" value="NZ_FNHE01000009.1"/>
</dbReference>
<organism evidence="1 2">
    <name type="scientific">Geodermatophilus siccatus</name>
    <dbReference type="NCBI Taxonomy" id="1137991"/>
    <lineage>
        <taxon>Bacteria</taxon>
        <taxon>Bacillati</taxon>
        <taxon>Actinomycetota</taxon>
        <taxon>Actinomycetes</taxon>
        <taxon>Geodermatophilales</taxon>
        <taxon>Geodermatophilaceae</taxon>
        <taxon>Geodermatophilus</taxon>
    </lineage>
</organism>
<name>A0A1G9WE19_9ACTN</name>
<dbReference type="Pfam" id="PF11578">
    <property type="entry name" value="DUF3237"/>
    <property type="match status" value="1"/>
</dbReference>
<protein>
    <submittedName>
        <fullName evidence="1">Uncharacterized protein</fullName>
    </submittedName>
</protein>
<dbReference type="AlphaFoldDB" id="A0A1G9WE19"/>
<reference evidence="2" key="1">
    <citation type="submission" date="2016-10" db="EMBL/GenBank/DDBJ databases">
        <authorList>
            <person name="Varghese N."/>
            <person name="Submissions S."/>
        </authorList>
    </citation>
    <scope>NUCLEOTIDE SEQUENCE [LARGE SCALE GENOMIC DNA]</scope>
    <source>
        <strain evidence="2">DSM 45419</strain>
    </source>
</reference>
<evidence type="ECO:0000313" key="2">
    <source>
        <dbReference type="Proteomes" id="UP000198680"/>
    </source>
</evidence>
<gene>
    <name evidence="1" type="ORF">SAMN05660642_03358</name>
</gene>
<proteinExistence type="predicted"/>
<dbReference type="Proteomes" id="UP000198680">
    <property type="component" value="Unassembled WGS sequence"/>
</dbReference>
<dbReference type="STRING" id="1137991.SAMN05660642_03358"/>
<dbReference type="Gene3D" id="2.40.160.20">
    <property type="match status" value="1"/>
</dbReference>
<dbReference type="EMBL" id="FNHE01000009">
    <property type="protein sequence ID" value="SDM82720.1"/>
    <property type="molecule type" value="Genomic_DNA"/>
</dbReference>
<evidence type="ECO:0000313" key="1">
    <source>
        <dbReference type="EMBL" id="SDM82720.1"/>
    </source>
</evidence>
<accession>A0A1G9WE19</accession>
<sequence length="154" mass="16446">MDGYAFEATMTRVVPIGLVPEGLRLDAHYQGTITEGPLSGDAVEGVDYFLLRRDGVGIVDVRQVFSGEGGRTVTTRVHGYLTSPVPMPPLEEIADPSFAWPDVELPMHGAVDLRTAAPELQALNATVFGFTGTVNVARGELRARARSLAQVPVG</sequence>